<keyword evidence="3" id="KW-1185">Reference proteome</keyword>
<organism evidence="2 3">
    <name type="scientific">Neisseria musculi</name>
    <dbReference type="NCBI Taxonomy" id="1815583"/>
    <lineage>
        <taxon>Bacteria</taxon>
        <taxon>Pseudomonadati</taxon>
        <taxon>Pseudomonadota</taxon>
        <taxon>Betaproteobacteria</taxon>
        <taxon>Neisseriales</taxon>
        <taxon>Neisseriaceae</taxon>
        <taxon>Neisseria</taxon>
    </lineage>
</organism>
<dbReference type="AlphaFoldDB" id="A0A7H1MA44"/>
<keyword evidence="1" id="KW-1133">Transmembrane helix</keyword>
<protein>
    <submittedName>
        <fullName evidence="2">Uncharacterized protein</fullName>
    </submittedName>
</protein>
<keyword evidence="1" id="KW-0812">Transmembrane</keyword>
<feature type="transmembrane region" description="Helical" evidence="1">
    <location>
        <begin position="12"/>
        <end position="33"/>
    </location>
</feature>
<proteinExistence type="predicted"/>
<sequence>MAGINKAARTFLLPYFVILSLPLTLVPDCRFYGVRPENAANWFEGLKVCTEWVFFTHQQR</sequence>
<keyword evidence="1" id="KW-0472">Membrane</keyword>
<accession>A0A7H1MA44</accession>
<evidence type="ECO:0000313" key="3">
    <source>
        <dbReference type="Proteomes" id="UP000516412"/>
    </source>
</evidence>
<gene>
    <name evidence="2" type="ORF">H7A79_2492</name>
</gene>
<dbReference type="Proteomes" id="UP000516412">
    <property type="component" value="Chromosome"/>
</dbReference>
<reference evidence="2" key="1">
    <citation type="submission" date="2024-06" db="EMBL/GenBank/DDBJ databases">
        <title>Complete Genome Sequence of mouse commensal type strain Neisseria musculi.</title>
        <authorList>
            <person name="Thapa E."/>
            <person name="Aluvathingal J."/>
            <person name="Nadendla S."/>
            <person name="Mehta A."/>
            <person name="Tettelin H."/>
            <person name="Weyand N.J."/>
        </authorList>
    </citation>
    <scope>NUCLEOTIDE SEQUENCE</scope>
    <source>
        <strain evidence="2">NW831</strain>
    </source>
</reference>
<dbReference type="EMBL" id="CP060414">
    <property type="protein sequence ID" value="QNT58509.1"/>
    <property type="molecule type" value="Genomic_DNA"/>
</dbReference>
<evidence type="ECO:0000256" key="1">
    <source>
        <dbReference type="SAM" id="Phobius"/>
    </source>
</evidence>
<evidence type="ECO:0000313" key="2">
    <source>
        <dbReference type="EMBL" id="QNT58509.1"/>
    </source>
</evidence>
<name>A0A7H1MA44_9NEIS</name>
<dbReference type="KEGG" id="nmus:H7A79_2492"/>